<evidence type="ECO:0000256" key="3">
    <source>
        <dbReference type="ARBA" id="ARBA00022989"/>
    </source>
</evidence>
<feature type="transmembrane region" description="Helical" evidence="5">
    <location>
        <begin position="187"/>
        <end position="205"/>
    </location>
</feature>
<dbReference type="InterPro" id="IPR007016">
    <property type="entry name" value="O-antigen_ligase-rel_domated"/>
</dbReference>
<keyword evidence="2 5" id="KW-0812">Transmembrane</keyword>
<comment type="caution">
    <text evidence="7">The sequence shown here is derived from an EMBL/GenBank/DDBJ whole genome shotgun (WGS) entry which is preliminary data.</text>
</comment>
<organism evidence="7 8">
    <name type="scientific">Archangium gephyra</name>
    <dbReference type="NCBI Taxonomy" id="48"/>
    <lineage>
        <taxon>Bacteria</taxon>
        <taxon>Pseudomonadati</taxon>
        <taxon>Myxococcota</taxon>
        <taxon>Myxococcia</taxon>
        <taxon>Myxococcales</taxon>
        <taxon>Cystobacterineae</taxon>
        <taxon>Archangiaceae</taxon>
        <taxon>Archangium</taxon>
    </lineage>
</organism>
<feature type="transmembrane region" description="Helical" evidence="5">
    <location>
        <begin position="375"/>
        <end position="391"/>
    </location>
</feature>
<dbReference type="GO" id="GO:0016020">
    <property type="term" value="C:membrane"/>
    <property type="evidence" value="ECO:0007669"/>
    <property type="project" value="UniProtKB-SubCell"/>
</dbReference>
<dbReference type="Proteomes" id="UP000249061">
    <property type="component" value="Unassembled WGS sequence"/>
</dbReference>
<dbReference type="EMBL" id="QFQP01000014">
    <property type="protein sequence ID" value="PZR11463.1"/>
    <property type="molecule type" value="Genomic_DNA"/>
</dbReference>
<evidence type="ECO:0000313" key="8">
    <source>
        <dbReference type="Proteomes" id="UP000249061"/>
    </source>
</evidence>
<feature type="transmembrane region" description="Helical" evidence="5">
    <location>
        <begin position="99"/>
        <end position="119"/>
    </location>
</feature>
<dbReference type="AlphaFoldDB" id="A0A2W5TE39"/>
<reference evidence="7 8" key="1">
    <citation type="submission" date="2017-08" db="EMBL/GenBank/DDBJ databases">
        <title>Infants hospitalized years apart are colonized by the same room-sourced microbial strains.</title>
        <authorList>
            <person name="Brooks B."/>
            <person name="Olm M.R."/>
            <person name="Firek B.A."/>
            <person name="Baker R."/>
            <person name="Thomas B.C."/>
            <person name="Morowitz M.J."/>
            <person name="Banfield J.F."/>
        </authorList>
    </citation>
    <scope>NUCLEOTIDE SEQUENCE [LARGE SCALE GENOMIC DNA]</scope>
    <source>
        <strain evidence="7">S2_003_000_R2_14</strain>
    </source>
</reference>
<feature type="transmembrane region" description="Helical" evidence="5">
    <location>
        <begin position="235"/>
        <end position="255"/>
    </location>
</feature>
<accession>A0A2W5TE39</accession>
<evidence type="ECO:0000256" key="1">
    <source>
        <dbReference type="ARBA" id="ARBA00004141"/>
    </source>
</evidence>
<keyword evidence="4 5" id="KW-0472">Membrane</keyword>
<feature type="domain" description="O-antigen ligase-related" evidence="6">
    <location>
        <begin position="203"/>
        <end position="336"/>
    </location>
</feature>
<evidence type="ECO:0000256" key="2">
    <source>
        <dbReference type="ARBA" id="ARBA00022692"/>
    </source>
</evidence>
<feature type="transmembrane region" description="Helical" evidence="5">
    <location>
        <begin position="12"/>
        <end position="38"/>
    </location>
</feature>
<comment type="subcellular location">
    <subcellularLocation>
        <location evidence="1">Membrane</location>
        <topology evidence="1">Multi-pass membrane protein</topology>
    </subcellularLocation>
</comment>
<feature type="transmembrane region" description="Helical" evidence="5">
    <location>
        <begin position="320"/>
        <end position="344"/>
    </location>
</feature>
<name>A0A2W5TE39_9BACT</name>
<proteinExistence type="predicted"/>
<evidence type="ECO:0000313" key="7">
    <source>
        <dbReference type="EMBL" id="PZR11463.1"/>
    </source>
</evidence>
<protein>
    <recommendedName>
        <fullName evidence="6">O-antigen ligase-related domain-containing protein</fullName>
    </recommendedName>
</protein>
<dbReference type="InterPro" id="IPR051533">
    <property type="entry name" value="WaaL-like"/>
</dbReference>
<dbReference type="Pfam" id="PF04932">
    <property type="entry name" value="Wzy_C"/>
    <property type="match status" value="1"/>
</dbReference>
<sequence>MRLATWRFGALMLWVIGVQVHEVFATIGLALTVLLNLFHGGRRVEVKGHAALLLFIAWSLVAPTVTGNPPSGAGIARSIDWLTIPFVIRAASELTPKRWAALSIATGLTLLVSSFVAALQHFGLWPAEDFFAPLAFMKIPFHRVYEPIGESGRFMAGGLLFHRLKFAHVSGLAVVALVVAWKHLFGWSRWFVALCAVIGFIAVWLFPYARLGAVAMTVGVAVSIVLTAASLKRALLLVGVLGLVGVMSIAAIGPLRDRFISSFSDEGSGQRSQHLAAGLTAIRQHPIAGVGPGQFRPSKFGDDTMAEHVRDNPGKAHNQLVSMAAETGIVGAGLFVALLGTLALRARRARIGALALGALALFVTLSLAHDPLFQAPFSMALVLLLGLGTSLENDAAAKP</sequence>
<evidence type="ECO:0000256" key="4">
    <source>
        <dbReference type="ARBA" id="ARBA00023136"/>
    </source>
</evidence>
<evidence type="ECO:0000256" key="5">
    <source>
        <dbReference type="SAM" id="Phobius"/>
    </source>
</evidence>
<feature type="transmembrane region" description="Helical" evidence="5">
    <location>
        <begin position="50"/>
        <end position="68"/>
    </location>
</feature>
<dbReference type="PANTHER" id="PTHR37422:SF13">
    <property type="entry name" value="LIPOPOLYSACCHARIDE BIOSYNTHESIS PROTEIN PA4999-RELATED"/>
    <property type="match status" value="1"/>
</dbReference>
<feature type="transmembrane region" description="Helical" evidence="5">
    <location>
        <begin position="351"/>
        <end position="369"/>
    </location>
</feature>
<keyword evidence="3 5" id="KW-1133">Transmembrane helix</keyword>
<gene>
    <name evidence="7" type="ORF">DI536_17710</name>
</gene>
<dbReference type="PANTHER" id="PTHR37422">
    <property type="entry name" value="TEICHURONIC ACID BIOSYNTHESIS PROTEIN TUAE"/>
    <property type="match status" value="1"/>
</dbReference>
<evidence type="ECO:0000259" key="6">
    <source>
        <dbReference type="Pfam" id="PF04932"/>
    </source>
</evidence>
<feature type="transmembrane region" description="Helical" evidence="5">
    <location>
        <begin position="160"/>
        <end position="180"/>
    </location>
</feature>
<feature type="transmembrane region" description="Helical" evidence="5">
    <location>
        <begin position="211"/>
        <end position="228"/>
    </location>
</feature>